<dbReference type="SUPFAM" id="SSF82153">
    <property type="entry name" value="FAS1 domain"/>
    <property type="match status" value="1"/>
</dbReference>
<dbReference type="PANTHER" id="PTHR10900">
    <property type="entry name" value="PERIOSTIN-RELATED"/>
    <property type="match status" value="1"/>
</dbReference>
<evidence type="ECO:0000313" key="2">
    <source>
        <dbReference type="EMBL" id="SIQ01416.1"/>
    </source>
</evidence>
<dbReference type="InterPro" id="IPR050904">
    <property type="entry name" value="Adhesion/Biosynth-related"/>
</dbReference>
<proteinExistence type="predicted"/>
<sequence length="172" mass="18203">MKKSLSNSKKIIVSLLMVLAFMFSLNVMVLAAGHVESGPDVLDVALEADDFNTLTTAIIEADLVSALKGDGPFTVFAPTDAAFAALPEGTLDSLLADKEQLANVLLYHVVAGKVMAEDVLTMDGAMVETLLGKDIKISIKDGMVYINDARVITTDIEASNGVIHVIDTVLVP</sequence>
<dbReference type="EMBL" id="FTNC01000001">
    <property type="protein sequence ID" value="SIQ01416.1"/>
    <property type="molecule type" value="Genomic_DNA"/>
</dbReference>
<dbReference type="RefSeq" id="WP_076543339.1">
    <property type="nucleotide sequence ID" value="NZ_FTNC01000001.1"/>
</dbReference>
<organism evidence="2 3">
    <name type="scientific">Halanaerobium kushneri</name>
    <dbReference type="NCBI Taxonomy" id="56779"/>
    <lineage>
        <taxon>Bacteria</taxon>
        <taxon>Bacillati</taxon>
        <taxon>Bacillota</taxon>
        <taxon>Clostridia</taxon>
        <taxon>Halanaerobiales</taxon>
        <taxon>Halanaerobiaceae</taxon>
        <taxon>Halanaerobium</taxon>
    </lineage>
</organism>
<gene>
    <name evidence="2" type="ORF">SAMN05421834_10120</name>
</gene>
<dbReference type="PANTHER" id="PTHR10900:SF77">
    <property type="entry name" value="FI19380P1"/>
    <property type="match status" value="1"/>
</dbReference>
<accession>A0A1N6PB13</accession>
<dbReference type="OrthoDB" id="9800666at2"/>
<dbReference type="STRING" id="56779.SAMN05421834_10120"/>
<dbReference type="FunFam" id="2.30.180.10:FF:000019">
    <property type="entry name" value="Cell surface lipoprotein"/>
    <property type="match status" value="1"/>
</dbReference>
<evidence type="ECO:0000313" key="3">
    <source>
        <dbReference type="Proteomes" id="UP000185669"/>
    </source>
</evidence>
<dbReference type="InterPro" id="IPR036378">
    <property type="entry name" value="FAS1_dom_sf"/>
</dbReference>
<evidence type="ECO:0000259" key="1">
    <source>
        <dbReference type="PROSITE" id="PS50213"/>
    </source>
</evidence>
<feature type="domain" description="FAS1" evidence="1">
    <location>
        <begin position="38"/>
        <end position="170"/>
    </location>
</feature>
<dbReference type="PROSITE" id="PS50213">
    <property type="entry name" value="FAS1"/>
    <property type="match status" value="1"/>
</dbReference>
<dbReference type="SMART" id="SM00554">
    <property type="entry name" value="FAS1"/>
    <property type="match status" value="1"/>
</dbReference>
<name>A0A1N6PB13_9FIRM</name>
<reference evidence="3" key="1">
    <citation type="submission" date="2017-01" db="EMBL/GenBank/DDBJ databases">
        <authorList>
            <person name="Varghese N."/>
            <person name="Submissions S."/>
        </authorList>
    </citation>
    <scope>NUCLEOTIDE SEQUENCE [LARGE SCALE GENOMIC DNA]</scope>
    <source>
        <strain evidence="3">ATCC 700103</strain>
    </source>
</reference>
<keyword evidence="3" id="KW-1185">Reference proteome</keyword>
<dbReference type="Pfam" id="PF02469">
    <property type="entry name" value="Fasciclin"/>
    <property type="match status" value="1"/>
</dbReference>
<dbReference type="GO" id="GO:0005615">
    <property type="term" value="C:extracellular space"/>
    <property type="evidence" value="ECO:0007669"/>
    <property type="project" value="TreeGrafter"/>
</dbReference>
<dbReference type="InterPro" id="IPR000782">
    <property type="entry name" value="FAS1_domain"/>
</dbReference>
<dbReference type="Proteomes" id="UP000185669">
    <property type="component" value="Unassembled WGS sequence"/>
</dbReference>
<dbReference type="AlphaFoldDB" id="A0A1N6PB13"/>
<protein>
    <submittedName>
        <fullName evidence="2">Uncaracterized surface protein containing fasciclin (FAS1) repeats</fullName>
    </submittedName>
</protein>
<dbReference type="Gene3D" id="2.30.180.10">
    <property type="entry name" value="FAS1 domain"/>
    <property type="match status" value="1"/>
</dbReference>